<dbReference type="GO" id="GO:0000723">
    <property type="term" value="P:telomere maintenance"/>
    <property type="evidence" value="ECO:0007669"/>
    <property type="project" value="TreeGrafter"/>
</dbReference>
<dbReference type="OrthoDB" id="30417at2759"/>
<dbReference type="GO" id="GO:0000724">
    <property type="term" value="P:double-strand break repair via homologous recombination"/>
    <property type="evidence" value="ECO:0007669"/>
    <property type="project" value="TreeGrafter"/>
</dbReference>
<dbReference type="InterPro" id="IPR038487">
    <property type="entry name" value="Mre11_capping_dom"/>
</dbReference>
<protein>
    <submittedName>
        <fullName evidence="3">Double-strand break repair protein MRE11</fullName>
    </submittedName>
</protein>
<dbReference type="GO" id="GO:0030145">
    <property type="term" value="F:manganese ion binding"/>
    <property type="evidence" value="ECO:0007669"/>
    <property type="project" value="InterPro"/>
</dbReference>
<dbReference type="InterPro" id="IPR007281">
    <property type="entry name" value="Mre11_DNA-bd"/>
</dbReference>
<dbReference type="EMBL" id="BDQF01000002">
    <property type="protein sequence ID" value="GAW79099.1"/>
    <property type="molecule type" value="Genomic_DNA"/>
</dbReference>
<dbReference type="PANTHER" id="PTHR10139:SF1">
    <property type="entry name" value="DOUBLE-STRAND BREAK REPAIR PROTEIN MRE11"/>
    <property type="match status" value="1"/>
</dbReference>
<dbReference type="InterPro" id="IPR029052">
    <property type="entry name" value="Metallo-depent_PP-like"/>
</dbReference>
<dbReference type="Gene3D" id="3.60.21.10">
    <property type="match status" value="2"/>
</dbReference>
<dbReference type="GO" id="GO:0006303">
    <property type="term" value="P:double-strand break repair via nonhomologous end joining"/>
    <property type="evidence" value="ECO:0007669"/>
    <property type="project" value="TreeGrafter"/>
</dbReference>
<dbReference type="SUPFAM" id="SSF56300">
    <property type="entry name" value="Metallo-dependent phosphatases"/>
    <property type="match status" value="1"/>
</dbReference>
<reference evidence="4" key="1">
    <citation type="submission" date="2017-04" db="EMBL/GenBank/DDBJ databases">
        <title>Plasmodium gonderi genome.</title>
        <authorList>
            <person name="Arisue N."/>
            <person name="Honma H."/>
            <person name="Kawai S."/>
            <person name="Tougan T."/>
            <person name="Tanabe K."/>
            <person name="Horii T."/>
        </authorList>
    </citation>
    <scope>NUCLEOTIDE SEQUENCE [LARGE SCALE GENOMIC DNA]</scope>
    <source>
        <strain evidence="4">ATCC 30045</strain>
    </source>
</reference>
<proteinExistence type="predicted"/>
<organism evidence="3 4">
    <name type="scientific">Plasmodium gonderi</name>
    <dbReference type="NCBI Taxonomy" id="77519"/>
    <lineage>
        <taxon>Eukaryota</taxon>
        <taxon>Sar</taxon>
        <taxon>Alveolata</taxon>
        <taxon>Apicomplexa</taxon>
        <taxon>Aconoidasida</taxon>
        <taxon>Haemosporida</taxon>
        <taxon>Plasmodiidae</taxon>
        <taxon>Plasmodium</taxon>
        <taxon>Plasmodium (Plasmodium)</taxon>
    </lineage>
</organism>
<feature type="compositionally biased region" description="Basic residues" evidence="1">
    <location>
        <begin position="521"/>
        <end position="530"/>
    </location>
</feature>
<comment type="caution">
    <text evidence="3">The sequence shown here is derived from an EMBL/GenBank/DDBJ whole genome shotgun (WGS) entry which is preliminary data.</text>
</comment>
<dbReference type="AlphaFoldDB" id="A0A1Y1J9A9"/>
<dbReference type="Gene3D" id="3.30.110.110">
    <property type="entry name" value="Mre11, capping domain"/>
    <property type="match status" value="1"/>
</dbReference>
<dbReference type="PANTHER" id="PTHR10139">
    <property type="entry name" value="DOUBLE-STRAND BREAK REPAIR PROTEIN MRE11"/>
    <property type="match status" value="1"/>
</dbReference>
<dbReference type="SMART" id="SM01347">
    <property type="entry name" value="Mre11_DNA_bind"/>
    <property type="match status" value="1"/>
</dbReference>
<evidence type="ECO:0000313" key="3">
    <source>
        <dbReference type="EMBL" id="GAW79099.1"/>
    </source>
</evidence>
<dbReference type="InterPro" id="IPR004843">
    <property type="entry name" value="Calcineurin-like_PHP"/>
</dbReference>
<evidence type="ECO:0000256" key="1">
    <source>
        <dbReference type="SAM" id="MobiDB-lite"/>
    </source>
</evidence>
<keyword evidence="4" id="KW-1185">Reference proteome</keyword>
<name>A0A1Y1J9A9_PLAGO</name>
<accession>A0A1Y1J9A9</accession>
<dbReference type="GO" id="GO:0007095">
    <property type="term" value="P:mitotic G2 DNA damage checkpoint signaling"/>
    <property type="evidence" value="ECO:0007669"/>
    <property type="project" value="TreeGrafter"/>
</dbReference>
<dbReference type="GO" id="GO:0000014">
    <property type="term" value="F:single-stranded DNA endodeoxyribonuclease activity"/>
    <property type="evidence" value="ECO:0007669"/>
    <property type="project" value="TreeGrafter"/>
</dbReference>
<evidence type="ECO:0000259" key="2">
    <source>
        <dbReference type="SMART" id="SM01347"/>
    </source>
</evidence>
<feature type="region of interest" description="Disordered" evidence="1">
    <location>
        <begin position="32"/>
        <end position="60"/>
    </location>
</feature>
<dbReference type="Pfam" id="PF00149">
    <property type="entry name" value="Metallophos"/>
    <property type="match status" value="1"/>
</dbReference>
<evidence type="ECO:0000313" key="4">
    <source>
        <dbReference type="Proteomes" id="UP000195521"/>
    </source>
</evidence>
<dbReference type="Pfam" id="PF04152">
    <property type="entry name" value="Mre11_DNA_bind"/>
    <property type="match status" value="1"/>
</dbReference>
<dbReference type="Proteomes" id="UP000195521">
    <property type="component" value="Unassembled WGS sequence"/>
</dbReference>
<feature type="compositionally biased region" description="Basic residues" evidence="1">
    <location>
        <begin position="81"/>
        <end position="91"/>
    </location>
</feature>
<dbReference type="GO" id="GO:0042138">
    <property type="term" value="P:meiotic DNA double-strand break formation"/>
    <property type="evidence" value="ECO:0007669"/>
    <property type="project" value="TreeGrafter"/>
</dbReference>
<feature type="compositionally biased region" description="Basic and acidic residues" evidence="1">
    <location>
        <begin position="480"/>
        <end position="512"/>
    </location>
</feature>
<feature type="compositionally biased region" description="Basic and acidic residues" evidence="1">
    <location>
        <begin position="133"/>
        <end position="156"/>
    </location>
</feature>
<dbReference type="GO" id="GO:0030870">
    <property type="term" value="C:Mre11 complex"/>
    <property type="evidence" value="ECO:0007669"/>
    <property type="project" value="TreeGrafter"/>
</dbReference>
<feature type="region of interest" description="Disordered" evidence="1">
    <location>
        <begin position="79"/>
        <end position="99"/>
    </location>
</feature>
<feature type="region of interest" description="Disordered" evidence="1">
    <location>
        <begin position="480"/>
        <end position="568"/>
    </location>
</feature>
<dbReference type="GO" id="GO:0035861">
    <property type="term" value="C:site of double-strand break"/>
    <property type="evidence" value="ECO:0007669"/>
    <property type="project" value="TreeGrafter"/>
</dbReference>
<dbReference type="GeneID" id="39745799"/>
<feature type="domain" description="Mre11 DNA-binding" evidence="2">
    <location>
        <begin position="767"/>
        <end position="1088"/>
    </location>
</feature>
<dbReference type="RefSeq" id="XP_028541688.1">
    <property type="nucleotide sequence ID" value="XM_028685887.1"/>
</dbReference>
<feature type="compositionally biased region" description="Low complexity" evidence="1">
    <location>
        <begin position="548"/>
        <end position="562"/>
    </location>
</feature>
<feature type="region of interest" description="Disordered" evidence="1">
    <location>
        <begin position="133"/>
        <end position="182"/>
    </location>
</feature>
<gene>
    <name evidence="3" type="ORF">PGO_020690</name>
</gene>
<dbReference type="OMA" id="AIYAIGW"/>
<feature type="compositionally biased region" description="Basic and acidic residues" evidence="1">
    <location>
        <begin position="32"/>
        <end position="56"/>
    </location>
</feature>
<sequence>MKHEKGKNTKVVSLKSLYSNFHKTSELLLKEKDKKHFEDKNCEHADNSQEDKENQETHSQGCTFQHELDSEDHFLIEGKAQKKSNSRRGHKKDQTILPKQGMKQEREIHYDMKKNYGYSYDIRKYFMQEETHNLSSKEKVKENTSSKVEPKSRTHFSEITQKKGKTKDKRNLSEEKSYSGSASCHVNNTASVYDNINSIEHLIKENRLEREESYGSLCRTTDEEKQNGNEQITSDEDRLSVRFDFKNETNNNEMLNSPLNTKMEKNMEKKKQSLLLEELTKQRNNSNVKKDVFNCPEFHEKDKNTTVIMQTQGNYNIGEEKEKKYNKITEKEESVNFKSMKIEDIKCTLSKNEPDTLKILLCTDNHLGYKENNSVQRKDTFNSFEEILFIANKLNVDMILNSGDLFHKNKVSEYTLFKSMAIIRNYCHVSAHEEEDSVSSPMTQPANFSKTEISSHRSAQRFSVSVKEVQNCNYTYYEDGSTKSEGSCRENPKLHHTRREQIKQNEPSKKCEQPGGESRSRHIAGRRQKNGCRVVRFDSDRSGGGRRGSSSSGSSRSGSSRSGRGEEGTAYDMCDSVRMCSVREKVEMCIPFFTIHGNHDYPYSCDYICPLDILNVCNLINYIGKSNLNYLVVKPILLNKGNTKIAIYAIGWIKDERLYRAFDNKRIKFMLSDDYKKRINILVLHQNRYVRCAHGNNLKNYIKESFIPKFIDLVIWGHEHYSKPYLEESLYNSFYNLQLGSSVRTSLCTNECGDKYIGLLEIRNERFRFLKIQLETVRPFEFKEIRLANYNLNFKDESILKQFLHEQTNNILTNFQQNLFEQVKKYYLFRKIFFLSPESSKMENKYTHVVALQKGTAVDKEMCKQMGKQICDGKNVEAKGTLVSDANLKNSLASEIYTNKELLDEYFDSIISKRDINDFMQNLQNDEFYSTTFIHVAFSNPSDTFDLLKIKKGIYDKPLVKLKVEYDDINIINTQLFGSIFTNNIANPSEFLSFCRKKRKNNSGIQTGGDTCTNGNNTNVAHAFVSLTNNSMHHPQMDAAADDDKDILNMEHINEYNKVFDILFDYCHLREDLSILNNKTIMETVINYMRNSNSSFNSESNGTSDFCSIISMVEHSARNKIDLLEGRLMDIPVENITDDYLTELTKNLPRS</sequence>
<dbReference type="GO" id="GO:0097552">
    <property type="term" value="P:mitochondrial double-strand break repair via homologous recombination"/>
    <property type="evidence" value="ECO:0007669"/>
    <property type="project" value="TreeGrafter"/>
</dbReference>